<proteinExistence type="predicted"/>
<feature type="chain" id="PRO_5043023293" description="Class II aldolase/adducin N-terminal domain-containing protein" evidence="3">
    <location>
        <begin position="20"/>
        <end position="299"/>
    </location>
</feature>
<name>A0AAN7Y667_9EURO</name>
<evidence type="ECO:0000259" key="4">
    <source>
        <dbReference type="Pfam" id="PF00596"/>
    </source>
</evidence>
<evidence type="ECO:0000256" key="3">
    <source>
        <dbReference type="SAM" id="SignalP"/>
    </source>
</evidence>
<accession>A0AAN7Y667</accession>
<feature type="domain" description="Class II aldolase/adducin N-terminal" evidence="4">
    <location>
        <begin position="34"/>
        <end position="232"/>
    </location>
</feature>
<dbReference type="InterPro" id="IPR050197">
    <property type="entry name" value="Aldolase_class_II_sugar_metab"/>
</dbReference>
<keyword evidence="1" id="KW-0479">Metal-binding</keyword>
<dbReference type="SUPFAM" id="SSF53639">
    <property type="entry name" value="AraD/HMP-PK domain-like"/>
    <property type="match status" value="1"/>
</dbReference>
<dbReference type="GO" id="GO:0019323">
    <property type="term" value="P:pentose catabolic process"/>
    <property type="evidence" value="ECO:0007669"/>
    <property type="project" value="TreeGrafter"/>
</dbReference>
<dbReference type="GO" id="GO:0005829">
    <property type="term" value="C:cytosol"/>
    <property type="evidence" value="ECO:0007669"/>
    <property type="project" value="TreeGrafter"/>
</dbReference>
<protein>
    <recommendedName>
        <fullName evidence="4">Class II aldolase/adducin N-terminal domain-containing protein</fullName>
    </recommendedName>
</protein>
<dbReference type="GO" id="GO:0016832">
    <property type="term" value="F:aldehyde-lyase activity"/>
    <property type="evidence" value="ECO:0007669"/>
    <property type="project" value="TreeGrafter"/>
</dbReference>
<dbReference type="Pfam" id="PF00596">
    <property type="entry name" value="Aldolase_II"/>
    <property type="match status" value="1"/>
</dbReference>
<keyword evidence="3" id="KW-0732">Signal</keyword>
<evidence type="ECO:0000313" key="6">
    <source>
        <dbReference type="Proteomes" id="UP001309876"/>
    </source>
</evidence>
<evidence type="ECO:0000313" key="5">
    <source>
        <dbReference type="EMBL" id="KAK5084639.1"/>
    </source>
</evidence>
<dbReference type="Proteomes" id="UP001309876">
    <property type="component" value="Unassembled WGS sequence"/>
</dbReference>
<organism evidence="5 6">
    <name type="scientific">Lithohypha guttulata</name>
    <dbReference type="NCBI Taxonomy" id="1690604"/>
    <lineage>
        <taxon>Eukaryota</taxon>
        <taxon>Fungi</taxon>
        <taxon>Dikarya</taxon>
        <taxon>Ascomycota</taxon>
        <taxon>Pezizomycotina</taxon>
        <taxon>Eurotiomycetes</taxon>
        <taxon>Chaetothyriomycetidae</taxon>
        <taxon>Chaetothyriales</taxon>
        <taxon>Trichomeriaceae</taxon>
        <taxon>Lithohypha</taxon>
    </lineage>
</organism>
<sequence length="299" mass="32506">MLAAGVVFSLLAVAQLAATQLPPPQEAPRQALSDLITANHILHHRSIIDSFGHVSIRHPNDSSVYIMAASAGNTVSRAADLYYYRVNDSEPLPFPNGTMPGSVSARSERFIHGEIMRRYSETNAVVHSHALPMLTYATGLISLVPVYHMAAFMGLNVPLWDITPLYNSTERQDMLVNNARFGSALAAAFSNSTSTSDNPSTLPTYPLVLQRYHGFSTAATSLSNVVYQSIYATDNAVVETAQLEARRAVGGEALGSIEALSLNEVQTSTGLGADDYAFRAWEGFAWEVQHLSDYVNELR</sequence>
<dbReference type="PANTHER" id="PTHR22789">
    <property type="entry name" value="FUCULOSE PHOSPHATE ALDOLASE"/>
    <property type="match status" value="1"/>
</dbReference>
<keyword evidence="2" id="KW-0456">Lyase</keyword>
<dbReference type="EMBL" id="JAVRRJ010000005">
    <property type="protein sequence ID" value="KAK5084639.1"/>
    <property type="molecule type" value="Genomic_DNA"/>
</dbReference>
<feature type="signal peptide" evidence="3">
    <location>
        <begin position="1"/>
        <end position="19"/>
    </location>
</feature>
<comment type="caution">
    <text evidence="5">The sequence shown here is derived from an EMBL/GenBank/DDBJ whole genome shotgun (WGS) entry which is preliminary data.</text>
</comment>
<keyword evidence="6" id="KW-1185">Reference proteome</keyword>
<dbReference type="InterPro" id="IPR036409">
    <property type="entry name" value="Aldolase_II/adducin_N_sf"/>
</dbReference>
<evidence type="ECO:0000256" key="1">
    <source>
        <dbReference type="ARBA" id="ARBA00022723"/>
    </source>
</evidence>
<dbReference type="InterPro" id="IPR001303">
    <property type="entry name" value="Aldolase_II/adducin_N"/>
</dbReference>
<gene>
    <name evidence="5" type="ORF">LTR05_005717</name>
</gene>
<dbReference type="PANTHER" id="PTHR22789:SF0">
    <property type="entry name" value="3-OXO-TETRONATE 4-PHOSPHATE DECARBOXYLASE-RELATED"/>
    <property type="match status" value="1"/>
</dbReference>
<reference evidence="5 6" key="1">
    <citation type="submission" date="2023-08" db="EMBL/GenBank/DDBJ databases">
        <title>Black Yeasts Isolated from many extreme environments.</title>
        <authorList>
            <person name="Coleine C."/>
            <person name="Stajich J.E."/>
            <person name="Selbmann L."/>
        </authorList>
    </citation>
    <scope>NUCLEOTIDE SEQUENCE [LARGE SCALE GENOMIC DNA]</scope>
    <source>
        <strain evidence="5 6">CCFEE 5910</strain>
    </source>
</reference>
<evidence type="ECO:0000256" key="2">
    <source>
        <dbReference type="ARBA" id="ARBA00023239"/>
    </source>
</evidence>
<dbReference type="GO" id="GO:0046872">
    <property type="term" value="F:metal ion binding"/>
    <property type="evidence" value="ECO:0007669"/>
    <property type="project" value="UniProtKB-KW"/>
</dbReference>
<dbReference type="Gene3D" id="3.40.225.10">
    <property type="entry name" value="Class II aldolase/adducin N-terminal domain"/>
    <property type="match status" value="1"/>
</dbReference>
<dbReference type="AlphaFoldDB" id="A0AAN7Y667"/>